<evidence type="ECO:0000256" key="5">
    <source>
        <dbReference type="ARBA" id="ARBA00022840"/>
    </source>
</evidence>
<keyword evidence="5" id="KW-0067">ATP-binding</keyword>
<dbReference type="SMART" id="SM00382">
    <property type="entry name" value="AAA"/>
    <property type="match status" value="1"/>
</dbReference>
<dbReference type="Proteomes" id="UP000192652">
    <property type="component" value="Unassembled WGS sequence"/>
</dbReference>
<keyword evidence="4" id="KW-0547">Nucleotide-binding</keyword>
<organism evidence="11 12">
    <name type="scientific">Xaviernesmea rhizosphaerae</name>
    <dbReference type="NCBI Taxonomy" id="1672749"/>
    <lineage>
        <taxon>Bacteria</taxon>
        <taxon>Pseudomonadati</taxon>
        <taxon>Pseudomonadota</taxon>
        <taxon>Alphaproteobacteria</taxon>
        <taxon>Hyphomicrobiales</taxon>
        <taxon>Rhizobiaceae</taxon>
        <taxon>Rhizobium/Agrobacterium group</taxon>
        <taxon>Xaviernesmea</taxon>
    </lineage>
</organism>
<accession>A0ABX3PEN4</accession>
<evidence type="ECO:0000313" key="12">
    <source>
        <dbReference type="Proteomes" id="UP000192652"/>
    </source>
</evidence>
<dbReference type="PANTHER" id="PTHR43394">
    <property type="entry name" value="ATP-DEPENDENT PERMEASE MDL1, MITOCHONDRIAL"/>
    <property type="match status" value="1"/>
</dbReference>
<dbReference type="PROSITE" id="PS50929">
    <property type="entry name" value="ABC_TM1F"/>
    <property type="match status" value="1"/>
</dbReference>
<protein>
    <submittedName>
        <fullName evidence="11">Thiol reductant ABC exporter subunit CydC</fullName>
    </submittedName>
</protein>
<dbReference type="InterPro" id="IPR036640">
    <property type="entry name" value="ABC1_TM_sf"/>
</dbReference>
<evidence type="ECO:0000256" key="1">
    <source>
        <dbReference type="ARBA" id="ARBA00004651"/>
    </source>
</evidence>
<sequence>MSLLDLLWPLYRREAPRLLVALGLGLVTLFAGIALLGISGWFLTAAALTTAGMAFNLFGPSSLIRGLSLLRILARYGERIAGHDATLALLAGLRGDVFARLLARIPLGRLPDEAGGAMAHGDLVSRLTADIDQLESLFVVGVGPLVNGLLAALALGVALALLLPSALLPVLFALALAIIGVPLLLLLLARRPARAVARLGALLRGAVIEAIESRDDLRAFGRTALAQARFEQAAVELGRARRRLALSGALAGAAMQALTAGALLAVLLLGTRALSSGAITGPLLVGLLLGTLASFEAVAAILRGVARFGPAAAAAERLAGLLDAPAAIVAEPHPLSLPNSLDIAFEAVHFAYEPGRPALSGLTLKIGCGERVALTGPSGSGKSTLFALILRLHDPDSGRVLLGGIDLKCADPDEIHAAVAVLEQDAPLFMGSVRDNLLIGNPRCGDAALWAMLEAVQMADLVAALPGGLDAFVGETGHTLSAGQARRLCLARTLLSPAPILLLDEPTASIDPALEQAIFEALPRLTAGRTLVVATHAPPAMLKDFNRKLHLCAQGALEIA</sequence>
<gene>
    <name evidence="11" type="ORF">BTR14_08345</name>
</gene>
<feature type="transmembrane region" description="Helical" evidence="8">
    <location>
        <begin position="54"/>
        <end position="74"/>
    </location>
</feature>
<dbReference type="InterPro" id="IPR039421">
    <property type="entry name" value="Type_1_exporter"/>
</dbReference>
<dbReference type="RefSeq" id="WP_081175421.1">
    <property type="nucleotide sequence ID" value="NZ_MSPX01000005.1"/>
</dbReference>
<evidence type="ECO:0000256" key="2">
    <source>
        <dbReference type="ARBA" id="ARBA00005417"/>
    </source>
</evidence>
<dbReference type="PANTHER" id="PTHR43394:SF1">
    <property type="entry name" value="ATP-BINDING CASSETTE SUB-FAMILY B MEMBER 10, MITOCHONDRIAL"/>
    <property type="match status" value="1"/>
</dbReference>
<dbReference type="PROSITE" id="PS00211">
    <property type="entry name" value="ABC_TRANSPORTER_1"/>
    <property type="match status" value="1"/>
</dbReference>
<dbReference type="PROSITE" id="PS50893">
    <property type="entry name" value="ABC_TRANSPORTER_2"/>
    <property type="match status" value="1"/>
</dbReference>
<comment type="subcellular location">
    <subcellularLocation>
        <location evidence="1">Cell membrane</location>
        <topology evidence="1">Multi-pass membrane protein</topology>
    </subcellularLocation>
</comment>
<comment type="similarity">
    <text evidence="2">Belongs to the ABC transporter superfamily.</text>
</comment>
<keyword evidence="6 8" id="KW-1133">Transmembrane helix</keyword>
<feature type="domain" description="ABC transporter" evidence="9">
    <location>
        <begin position="343"/>
        <end position="559"/>
    </location>
</feature>
<keyword evidence="7 8" id="KW-0472">Membrane</keyword>
<name>A0ABX3PEN4_9HYPH</name>
<dbReference type="Pfam" id="PF00664">
    <property type="entry name" value="ABC_membrane"/>
    <property type="match status" value="1"/>
</dbReference>
<proteinExistence type="inferred from homology"/>
<dbReference type="EMBL" id="MSPX01000005">
    <property type="protein sequence ID" value="OQP86930.1"/>
    <property type="molecule type" value="Genomic_DNA"/>
</dbReference>
<feature type="domain" description="ABC transmembrane type-1" evidence="10">
    <location>
        <begin position="19"/>
        <end position="308"/>
    </location>
</feature>
<comment type="caution">
    <text evidence="11">The sequence shown here is derived from an EMBL/GenBank/DDBJ whole genome shotgun (WGS) entry which is preliminary data.</text>
</comment>
<evidence type="ECO:0000256" key="4">
    <source>
        <dbReference type="ARBA" id="ARBA00022741"/>
    </source>
</evidence>
<feature type="transmembrane region" description="Helical" evidence="8">
    <location>
        <begin position="18"/>
        <end position="42"/>
    </location>
</feature>
<evidence type="ECO:0000259" key="10">
    <source>
        <dbReference type="PROSITE" id="PS50929"/>
    </source>
</evidence>
<dbReference type="Gene3D" id="1.20.1560.10">
    <property type="entry name" value="ABC transporter type 1, transmembrane domain"/>
    <property type="match status" value="1"/>
</dbReference>
<dbReference type="SUPFAM" id="SSF52540">
    <property type="entry name" value="P-loop containing nucleoside triphosphate hydrolases"/>
    <property type="match status" value="1"/>
</dbReference>
<keyword evidence="3 8" id="KW-0812">Transmembrane</keyword>
<dbReference type="InterPro" id="IPR014223">
    <property type="entry name" value="ABC_CydC/D"/>
</dbReference>
<evidence type="ECO:0000256" key="6">
    <source>
        <dbReference type="ARBA" id="ARBA00022989"/>
    </source>
</evidence>
<evidence type="ECO:0000313" key="11">
    <source>
        <dbReference type="EMBL" id="OQP86930.1"/>
    </source>
</evidence>
<feature type="transmembrane region" description="Helical" evidence="8">
    <location>
        <begin position="136"/>
        <end position="161"/>
    </location>
</feature>
<feature type="transmembrane region" description="Helical" evidence="8">
    <location>
        <begin position="244"/>
        <end position="269"/>
    </location>
</feature>
<dbReference type="Pfam" id="PF00005">
    <property type="entry name" value="ABC_tran"/>
    <property type="match status" value="1"/>
</dbReference>
<reference evidence="11 12" key="1">
    <citation type="journal article" date="2017" name="Antonie Van Leeuwenhoek">
        <title>Rhizobium rhizosphaerae sp. nov., a novel species isolated from rice rhizosphere.</title>
        <authorList>
            <person name="Zhao J.J."/>
            <person name="Zhang J."/>
            <person name="Zhang R.J."/>
            <person name="Zhang C.W."/>
            <person name="Yin H.Q."/>
            <person name="Zhang X.X."/>
        </authorList>
    </citation>
    <scope>NUCLEOTIDE SEQUENCE [LARGE SCALE GENOMIC DNA]</scope>
    <source>
        <strain evidence="11 12">RD15</strain>
    </source>
</reference>
<dbReference type="SUPFAM" id="SSF90123">
    <property type="entry name" value="ABC transporter transmembrane region"/>
    <property type="match status" value="1"/>
</dbReference>
<dbReference type="InterPro" id="IPR011527">
    <property type="entry name" value="ABC1_TM_dom"/>
</dbReference>
<feature type="transmembrane region" description="Helical" evidence="8">
    <location>
        <begin position="167"/>
        <end position="189"/>
    </location>
</feature>
<dbReference type="NCBIfam" id="TIGR02868">
    <property type="entry name" value="CydC"/>
    <property type="match status" value="1"/>
</dbReference>
<feature type="transmembrane region" description="Helical" evidence="8">
    <location>
        <begin position="281"/>
        <end position="302"/>
    </location>
</feature>
<dbReference type="InterPro" id="IPR003439">
    <property type="entry name" value="ABC_transporter-like_ATP-bd"/>
</dbReference>
<dbReference type="InterPro" id="IPR017871">
    <property type="entry name" value="ABC_transporter-like_CS"/>
</dbReference>
<keyword evidence="12" id="KW-1185">Reference proteome</keyword>
<evidence type="ECO:0000256" key="8">
    <source>
        <dbReference type="SAM" id="Phobius"/>
    </source>
</evidence>
<evidence type="ECO:0000259" key="9">
    <source>
        <dbReference type="PROSITE" id="PS50893"/>
    </source>
</evidence>
<dbReference type="InterPro" id="IPR003593">
    <property type="entry name" value="AAA+_ATPase"/>
</dbReference>
<dbReference type="InterPro" id="IPR027417">
    <property type="entry name" value="P-loop_NTPase"/>
</dbReference>
<evidence type="ECO:0000256" key="3">
    <source>
        <dbReference type="ARBA" id="ARBA00022692"/>
    </source>
</evidence>
<evidence type="ECO:0000256" key="7">
    <source>
        <dbReference type="ARBA" id="ARBA00023136"/>
    </source>
</evidence>
<dbReference type="Gene3D" id="3.40.50.300">
    <property type="entry name" value="P-loop containing nucleotide triphosphate hydrolases"/>
    <property type="match status" value="1"/>
</dbReference>